<dbReference type="Gene3D" id="3.40.50.880">
    <property type="match status" value="1"/>
</dbReference>
<feature type="domain" description="DJ-1/PfpI" evidence="1">
    <location>
        <begin position="5"/>
        <end position="179"/>
    </location>
</feature>
<evidence type="ECO:0000259" key="1">
    <source>
        <dbReference type="Pfam" id="PF01965"/>
    </source>
</evidence>
<accession>A0AAD6HVH4</accession>
<sequence length="243" mass="26662">MPTQHRILSLVFNEFEALDLFGPLGAIIPRSDYYSVDFVNLHTVTSSRGIKTSLENGLGIVGTISLTDALREDRTFDTVFIPGGCGMMPLVLDPILLNQIGQLVDRAANILTVCTGSILLAATGRLDGRQATTNKRLYDEATPKYQAVKWQKRARWVQDGKFLTASGVTAGIDAGFAFIANTYVAPEDRQAEAQEVGLHGESTPIPGYNQEKALKFTHMNAFDLEYRWHSDPADDPFVDLPSA</sequence>
<dbReference type="InterPro" id="IPR052158">
    <property type="entry name" value="INH-QAR"/>
</dbReference>
<evidence type="ECO:0000313" key="3">
    <source>
        <dbReference type="Proteomes" id="UP001215712"/>
    </source>
</evidence>
<name>A0AAD6HVH4_9EURO</name>
<organism evidence="2 3">
    <name type="scientific">Penicillium malachiteum</name>
    <dbReference type="NCBI Taxonomy" id="1324776"/>
    <lineage>
        <taxon>Eukaryota</taxon>
        <taxon>Fungi</taxon>
        <taxon>Dikarya</taxon>
        <taxon>Ascomycota</taxon>
        <taxon>Pezizomycotina</taxon>
        <taxon>Eurotiomycetes</taxon>
        <taxon>Eurotiomycetidae</taxon>
        <taxon>Eurotiales</taxon>
        <taxon>Aspergillaceae</taxon>
        <taxon>Penicillium</taxon>
    </lineage>
</organism>
<keyword evidence="3" id="KW-1185">Reference proteome</keyword>
<reference evidence="2" key="1">
    <citation type="journal article" date="2023" name="IMA Fungus">
        <title>Comparative genomic study of the Penicillium genus elucidates a diverse pangenome and 15 lateral gene transfer events.</title>
        <authorList>
            <person name="Petersen C."/>
            <person name="Sorensen T."/>
            <person name="Nielsen M.R."/>
            <person name="Sondergaard T.E."/>
            <person name="Sorensen J.L."/>
            <person name="Fitzpatrick D.A."/>
            <person name="Frisvad J.C."/>
            <person name="Nielsen K.L."/>
        </authorList>
    </citation>
    <scope>NUCLEOTIDE SEQUENCE</scope>
    <source>
        <strain evidence="2">IBT 17514</strain>
    </source>
</reference>
<dbReference type="InterPro" id="IPR002818">
    <property type="entry name" value="DJ-1/PfpI"/>
</dbReference>
<dbReference type="Proteomes" id="UP001215712">
    <property type="component" value="Unassembled WGS sequence"/>
</dbReference>
<proteinExistence type="predicted"/>
<comment type="caution">
    <text evidence="2">The sequence shown here is derived from an EMBL/GenBank/DDBJ whole genome shotgun (WGS) entry which is preliminary data.</text>
</comment>
<dbReference type="AlphaFoldDB" id="A0AAD6HVH4"/>
<reference evidence="2" key="2">
    <citation type="submission" date="2023-01" db="EMBL/GenBank/DDBJ databases">
        <authorList>
            <person name="Petersen C."/>
        </authorList>
    </citation>
    <scope>NUCLEOTIDE SEQUENCE</scope>
    <source>
        <strain evidence="2">IBT 17514</strain>
    </source>
</reference>
<dbReference type="PANTHER" id="PTHR43130">
    <property type="entry name" value="ARAC-FAMILY TRANSCRIPTIONAL REGULATOR"/>
    <property type="match status" value="1"/>
</dbReference>
<protein>
    <recommendedName>
        <fullName evidence="1">DJ-1/PfpI domain-containing protein</fullName>
    </recommendedName>
</protein>
<gene>
    <name evidence="2" type="ORF">N7493_001733</name>
</gene>
<dbReference type="PANTHER" id="PTHR43130:SF15">
    <property type="entry name" value="THIJ_PFPI FAMILY PROTEIN (AFU_ORTHOLOGUE AFUA_5G14240)"/>
    <property type="match status" value="1"/>
</dbReference>
<dbReference type="EMBL" id="JAQJAN010000002">
    <property type="protein sequence ID" value="KAJ5738578.1"/>
    <property type="molecule type" value="Genomic_DNA"/>
</dbReference>
<dbReference type="Pfam" id="PF01965">
    <property type="entry name" value="DJ-1_PfpI"/>
    <property type="match status" value="1"/>
</dbReference>
<dbReference type="InterPro" id="IPR029062">
    <property type="entry name" value="Class_I_gatase-like"/>
</dbReference>
<evidence type="ECO:0000313" key="2">
    <source>
        <dbReference type="EMBL" id="KAJ5738578.1"/>
    </source>
</evidence>
<dbReference type="SUPFAM" id="SSF52317">
    <property type="entry name" value="Class I glutamine amidotransferase-like"/>
    <property type="match status" value="1"/>
</dbReference>